<dbReference type="InterPro" id="IPR013431">
    <property type="entry name" value="Delta_60_rpt"/>
</dbReference>
<accession>A0A411HER8</accession>
<sequence length="895" mass="92444">MSQFVLKRRYSWKPIAASPGARLMSHQNHRITDRTVRRFSGGLWLLASAVIFANTLAHAQITDFAGYNSNVNGPVYALAVQADGKALVGGTSAVGTQAQSGIVRLLPTGQVDPDFSALINISSTVEAVAVQSDGQILIGGNFIAVDGTAKSFLARLHADGTLDTGFATAGSANNDVSAVALQPDGKILIGGSFTSYAGAAHNHIARLFADGSIDPSFNSGTLGVISGVPTIEKFLVLPNGTMVVGGRFDSIGGTSRVGIARFFSTGTLDLNFDLQLSANAAVYALALQMDGNILLGGQFTTLRGTVINRIARVLDNGTLDAGFNPGTGPNAFVHSLVLRPNGALVIGGMFTSYAGSAYNHVAGVNNDGTIDFSFTIGTGAGTSGNLLRSIALQADGNVLIGGDFVTVNGITRNHVARLTANGLLDGGFASPFSTADAVGGVSVQTDGTIVVGGFFSTVGGQSRKNIVRLLATGSLDTSFAPGTGADSVVSALASQTDGRVLLAGDFAHYNGTTRGMIARAKYDGTLDTLFAPTPGTNGQMLGLLLQPNGKVLLLGGFTTVNGQPRQSLARMNSDASLDTTFTADLSGFDYLQSFALQADGKILIAGRCTDAVCVMPSSRVARLNSDGTQDNSFTVTTGVLGPDQQSLTGLAVQPDGRILIAGDFISYAGQPRLRAARLLSNGAFDSSFDPGTLLSDNVNAMALQADGRVIVGGNFGSTSGSTRDLLARLNADGSLDSSFYDDGMDGTPSGMSLQPDGRLLLSGGFTLSGGHSYNKITRKILPDAATQSLTVNANGTVFTWLRGGSSPELTVPPVLECSYHPSGSGGVIITLGAMQRIPGGWQITSTAPIRIDNYFNITATSYATAASTFGDSSQQVIQSSARVITVDRIFSNGWQ</sequence>
<evidence type="ECO:0000313" key="1">
    <source>
        <dbReference type="EMBL" id="QBB68971.1"/>
    </source>
</evidence>
<dbReference type="PANTHER" id="PTHR42754:SF1">
    <property type="entry name" value="LIPOPROTEIN"/>
    <property type="match status" value="1"/>
</dbReference>
<protein>
    <recommendedName>
        <fullName evidence="3">Delta-60 repeat domain-containing protein</fullName>
    </recommendedName>
</protein>
<dbReference type="SUPFAM" id="SSF101898">
    <property type="entry name" value="NHL repeat"/>
    <property type="match status" value="1"/>
</dbReference>
<dbReference type="NCBIfam" id="TIGR02608">
    <property type="entry name" value="delta_60_rpt"/>
    <property type="match status" value="11"/>
</dbReference>
<dbReference type="OrthoDB" id="9805017at2"/>
<dbReference type="Pfam" id="PF17164">
    <property type="entry name" value="DUF5122"/>
    <property type="match status" value="13"/>
</dbReference>
<gene>
    <name evidence="1" type="ORF">ELE36_00470</name>
</gene>
<proteinExistence type="predicted"/>
<reference evidence="1 2" key="1">
    <citation type="submission" date="2019-01" db="EMBL/GenBank/DDBJ databases">
        <title>Pseudolysobacter antarctica gen. nov., sp. nov., isolated from Fildes Peninsula, Antarctica.</title>
        <authorList>
            <person name="Wei Z."/>
            <person name="Peng F."/>
        </authorList>
    </citation>
    <scope>NUCLEOTIDE SEQUENCE [LARGE SCALE GENOMIC DNA]</scope>
    <source>
        <strain evidence="1 2">AQ6-296</strain>
    </source>
</reference>
<organism evidence="1 2">
    <name type="scientific">Pseudolysobacter antarcticus</name>
    <dbReference type="NCBI Taxonomy" id="2511995"/>
    <lineage>
        <taxon>Bacteria</taxon>
        <taxon>Pseudomonadati</taxon>
        <taxon>Pseudomonadota</taxon>
        <taxon>Gammaproteobacteria</taxon>
        <taxon>Lysobacterales</taxon>
        <taxon>Rhodanobacteraceae</taxon>
        <taxon>Pseudolysobacter</taxon>
    </lineage>
</organism>
<dbReference type="Gene3D" id="2.80.10.50">
    <property type="match status" value="7"/>
</dbReference>
<dbReference type="PANTHER" id="PTHR42754">
    <property type="entry name" value="ENDOGLUCANASE"/>
    <property type="match status" value="1"/>
</dbReference>
<evidence type="ECO:0000313" key="2">
    <source>
        <dbReference type="Proteomes" id="UP000291562"/>
    </source>
</evidence>
<dbReference type="Proteomes" id="UP000291562">
    <property type="component" value="Chromosome"/>
</dbReference>
<keyword evidence="2" id="KW-1185">Reference proteome</keyword>
<dbReference type="KEGG" id="xbc:ELE36_00470"/>
<name>A0A411HER8_9GAMM</name>
<dbReference type="SUPFAM" id="SSF63829">
    <property type="entry name" value="Calcium-dependent phosphotriesterase"/>
    <property type="match status" value="2"/>
</dbReference>
<dbReference type="EMBL" id="CP035704">
    <property type="protein sequence ID" value="QBB68971.1"/>
    <property type="molecule type" value="Genomic_DNA"/>
</dbReference>
<evidence type="ECO:0008006" key="3">
    <source>
        <dbReference type="Google" id="ProtNLM"/>
    </source>
</evidence>
<dbReference type="AlphaFoldDB" id="A0A411HER8"/>